<organism evidence="5 6">
    <name type="scientific">Grifola frondosa</name>
    <name type="common">Maitake</name>
    <name type="synonym">Polyporus frondosus</name>
    <dbReference type="NCBI Taxonomy" id="5627"/>
    <lineage>
        <taxon>Eukaryota</taxon>
        <taxon>Fungi</taxon>
        <taxon>Dikarya</taxon>
        <taxon>Basidiomycota</taxon>
        <taxon>Agaricomycotina</taxon>
        <taxon>Agaricomycetes</taxon>
        <taxon>Polyporales</taxon>
        <taxon>Grifolaceae</taxon>
        <taxon>Grifola</taxon>
    </lineage>
</organism>
<dbReference type="Pfam" id="PF00083">
    <property type="entry name" value="Sugar_tr"/>
    <property type="match status" value="1"/>
</dbReference>
<dbReference type="Proteomes" id="UP000092993">
    <property type="component" value="Unassembled WGS sequence"/>
</dbReference>
<dbReference type="PANTHER" id="PTHR48022">
    <property type="entry name" value="PLASTIDIC GLUCOSE TRANSPORTER 4"/>
    <property type="match status" value="1"/>
</dbReference>
<dbReference type="InterPro" id="IPR050360">
    <property type="entry name" value="MFS_Sugar_Transporters"/>
</dbReference>
<comment type="caution">
    <text evidence="5">The sequence shown here is derived from an EMBL/GenBank/DDBJ whole genome shotgun (WGS) entry which is preliminary data.</text>
</comment>
<dbReference type="Gene3D" id="1.20.1250.20">
    <property type="entry name" value="MFS general substrate transporter like domains"/>
    <property type="match status" value="1"/>
</dbReference>
<dbReference type="AlphaFoldDB" id="A0A1C7LQ01"/>
<dbReference type="OrthoDB" id="2801477at2759"/>
<evidence type="ECO:0000256" key="2">
    <source>
        <dbReference type="ARBA" id="ARBA00022692"/>
    </source>
</evidence>
<reference evidence="5 6" key="1">
    <citation type="submission" date="2016-03" db="EMBL/GenBank/DDBJ databases">
        <title>Whole genome sequencing of Grifola frondosa 9006-11.</title>
        <authorList>
            <person name="Min B."/>
            <person name="Park H."/>
            <person name="Kim J.-G."/>
            <person name="Cho H."/>
            <person name="Oh Y.-L."/>
            <person name="Kong W.-S."/>
            <person name="Choi I.-G."/>
        </authorList>
    </citation>
    <scope>NUCLEOTIDE SEQUENCE [LARGE SCALE GENOMIC DNA]</scope>
    <source>
        <strain evidence="5 6">9006-11</strain>
    </source>
</reference>
<sequence>MPSALDADIDPALQPLEEAEILREAGRRENNDADDGAVPGPTVLSYVVMAATIQRKHARLAEPLGIEIGQPRLPELIRRFLYDQYNPTSDLPGLEVPLDECPRFKEKVSVFYSAAATYYAPSDPSGTGGMHREHIRATPLWWGTAPRFDCIFVNRDADIDGFLGLGVARVLLFFSFTFNDIRYPCALVHWFKRISDEPDEDTGMYIVKPETKRGSPVISFDKHSDATDPFFLPESPRHLLGTGRESEARKVVAELNGVPEDDPVVVDIVEELEVGIKAENEGSKSTWMECFSACNGLWKRTINGMVLRFVRQLNGQNFYYYYGNTFFKSAGTTPSSEAYSPFAQTYTTTTSPSISLPAQPPLSLAAGLSIRLQAHLPTSLPGTRPTLLQNAKVWTAQQNGTEVILADILLDNGLIKGIGTSVVQP</sequence>
<evidence type="ECO:0000256" key="1">
    <source>
        <dbReference type="ARBA" id="ARBA00004141"/>
    </source>
</evidence>
<dbReference type="STRING" id="5627.A0A1C7LQ01"/>
<keyword evidence="4" id="KW-0472">Membrane</keyword>
<comment type="subcellular location">
    <subcellularLocation>
        <location evidence="1">Membrane</location>
        <topology evidence="1">Multi-pass membrane protein</topology>
    </subcellularLocation>
</comment>
<protein>
    <submittedName>
        <fullName evidence="5">High-affinity hexose transporter HXT6</fullName>
    </submittedName>
</protein>
<keyword evidence="2" id="KW-0812">Transmembrane</keyword>
<dbReference type="GO" id="GO:0016020">
    <property type="term" value="C:membrane"/>
    <property type="evidence" value="ECO:0007669"/>
    <property type="project" value="UniProtKB-SubCell"/>
</dbReference>
<name>A0A1C7LQ01_GRIFR</name>
<keyword evidence="6" id="KW-1185">Reference proteome</keyword>
<proteinExistence type="predicted"/>
<evidence type="ECO:0000313" key="5">
    <source>
        <dbReference type="EMBL" id="OBZ66097.1"/>
    </source>
</evidence>
<dbReference type="InterPro" id="IPR005828">
    <property type="entry name" value="MFS_sugar_transport-like"/>
</dbReference>
<keyword evidence="3" id="KW-1133">Transmembrane helix</keyword>
<dbReference type="InterPro" id="IPR036259">
    <property type="entry name" value="MFS_trans_sf"/>
</dbReference>
<dbReference type="GO" id="GO:0005351">
    <property type="term" value="F:carbohydrate:proton symporter activity"/>
    <property type="evidence" value="ECO:0007669"/>
    <property type="project" value="TreeGrafter"/>
</dbReference>
<accession>A0A1C7LQ01</accession>
<evidence type="ECO:0000313" key="6">
    <source>
        <dbReference type="Proteomes" id="UP000092993"/>
    </source>
</evidence>
<dbReference type="EMBL" id="LUGG01000033">
    <property type="protein sequence ID" value="OBZ66097.1"/>
    <property type="molecule type" value="Genomic_DNA"/>
</dbReference>
<dbReference type="PANTHER" id="PTHR48022:SF91">
    <property type="entry name" value="MAJOR FACILITATOR SUPERFAMILY (MFS) PROFILE DOMAIN-CONTAINING PROTEIN-RELATED"/>
    <property type="match status" value="1"/>
</dbReference>
<evidence type="ECO:0000256" key="4">
    <source>
        <dbReference type="ARBA" id="ARBA00023136"/>
    </source>
</evidence>
<evidence type="ECO:0000256" key="3">
    <source>
        <dbReference type="ARBA" id="ARBA00022989"/>
    </source>
</evidence>
<gene>
    <name evidence="5" type="primary">HXT6</name>
    <name evidence="5" type="ORF">A0H81_13953</name>
</gene>